<evidence type="ECO:0000313" key="2">
    <source>
        <dbReference type="EMBL" id="WMC85009.1"/>
    </source>
</evidence>
<dbReference type="AlphaFoldDB" id="A0AAX3ZD65"/>
<dbReference type="Pfam" id="PF01510">
    <property type="entry name" value="Amidase_2"/>
    <property type="match status" value="1"/>
</dbReference>
<feature type="domain" description="N-acetylmuramoyl-L-alanine amidase" evidence="1">
    <location>
        <begin position="27"/>
        <end position="180"/>
    </location>
</feature>
<gene>
    <name evidence="2" type="ORF">P7W03_05290</name>
</gene>
<accession>A0AAX3ZD65</accession>
<dbReference type="InterPro" id="IPR002502">
    <property type="entry name" value="Amidase_domain"/>
</dbReference>
<dbReference type="SUPFAM" id="SSF55846">
    <property type="entry name" value="N-acetylmuramoyl-L-alanine amidase-like"/>
    <property type="match status" value="1"/>
</dbReference>
<keyword evidence="2" id="KW-0378">Hydrolase</keyword>
<dbReference type="GO" id="GO:0009253">
    <property type="term" value="P:peptidoglycan catabolic process"/>
    <property type="evidence" value="ECO:0007669"/>
    <property type="project" value="InterPro"/>
</dbReference>
<protein>
    <submittedName>
        <fullName evidence="2">N-acetylmuramoyl-L-alanine amidase</fullName>
        <ecNumber evidence="2">3.5.1.28</ecNumber>
    </submittedName>
</protein>
<proteinExistence type="predicted"/>
<organism evidence="2 3">
    <name type="scientific">Streptomyces rochei</name>
    <name type="common">Streptomyces parvullus</name>
    <dbReference type="NCBI Taxonomy" id="1928"/>
    <lineage>
        <taxon>Bacteria</taxon>
        <taxon>Bacillati</taxon>
        <taxon>Actinomycetota</taxon>
        <taxon>Actinomycetes</taxon>
        <taxon>Kitasatosporales</taxon>
        <taxon>Streptomycetaceae</taxon>
        <taxon>Streptomyces</taxon>
        <taxon>Streptomyces rochei group</taxon>
    </lineage>
</organism>
<dbReference type="Gene3D" id="3.40.80.10">
    <property type="entry name" value="Peptidoglycan recognition protein-like"/>
    <property type="match status" value="1"/>
</dbReference>
<dbReference type="GO" id="GO:0008745">
    <property type="term" value="F:N-acetylmuramoyl-L-alanine amidase activity"/>
    <property type="evidence" value="ECO:0007669"/>
    <property type="project" value="UniProtKB-EC"/>
</dbReference>
<dbReference type="EMBL" id="CP121271">
    <property type="protein sequence ID" value="WMC85009.1"/>
    <property type="molecule type" value="Genomic_DNA"/>
</dbReference>
<dbReference type="Proteomes" id="UP001231701">
    <property type="component" value="Chromosome"/>
</dbReference>
<name>A0AAX3ZD65_STRRO</name>
<reference evidence="2" key="1">
    <citation type="submission" date="2023-03" db="EMBL/GenBank/DDBJ databases">
        <title>Borrelidin-producing and root-colonizing Streptomyces rochei is a potent biopesticide for soil-borne oomycete-caused plant diseases.</title>
        <authorList>
            <person name="Zhou D."/>
            <person name="Wang X."/>
            <person name="Navarro-Munoz J.C."/>
            <person name="Li W."/>
            <person name="Li J."/>
            <person name="Jiu M."/>
            <person name="Deng S."/>
            <person name="Ye Y."/>
            <person name="Daly P."/>
            <person name="Wei L."/>
        </authorList>
    </citation>
    <scope>NUCLEOTIDE SEQUENCE</scope>
    <source>
        <strain evidence="2">JK1</strain>
    </source>
</reference>
<evidence type="ECO:0000259" key="1">
    <source>
        <dbReference type="SMART" id="SM00644"/>
    </source>
</evidence>
<dbReference type="SMART" id="SM00644">
    <property type="entry name" value="Ami_2"/>
    <property type="match status" value="1"/>
</dbReference>
<sequence>MTEPMAADSFLRALRDEGLTVVEVGDWRHHNRNHTGAWGPVHGVMIHHTVTRGSAATVDICRKGYSGLPGPLCHGVITKDGRVHLVGYGRANHAGLGDDDVLRAVIAERALPADNEANTDGNRHFYGFECENLGDGQDPWPAAQLEAIERAAAAICRHHGWNERSVIGHLEWQPGKVDPRGFTMASMRDRIKNRLAGSSGRPEEDDVPTYLSLGMTDPLTLQPGQWKTIAWNEEYSDGADDHFPGGQTFAHNAHYNGLLTLVGQGVARGDELQVRVAEDEDGGGPTVRTFDPIEVVGTSGGTYGGVPVLGVVGAGRRAKIQLCHFGPEPVTITRATLRAHVWPL</sequence>
<dbReference type="EC" id="3.5.1.28" evidence="2"/>
<evidence type="ECO:0000313" key="3">
    <source>
        <dbReference type="Proteomes" id="UP001231701"/>
    </source>
</evidence>
<dbReference type="InterPro" id="IPR036505">
    <property type="entry name" value="Amidase/PGRP_sf"/>
</dbReference>